<keyword evidence="1" id="KW-1133">Transmembrane helix</keyword>
<dbReference type="Pfam" id="PF14219">
    <property type="entry name" value="DUF4328"/>
    <property type="match status" value="1"/>
</dbReference>
<protein>
    <submittedName>
        <fullName evidence="4">DUF4328 domain-containing protein</fullName>
    </submittedName>
</protein>
<proteinExistence type="predicted"/>
<organism evidence="4 5">
    <name type="scientific">Nocardioides potassii</name>
    <dbReference type="NCBI Taxonomy" id="2911371"/>
    <lineage>
        <taxon>Bacteria</taxon>
        <taxon>Bacillati</taxon>
        <taxon>Actinomycetota</taxon>
        <taxon>Actinomycetes</taxon>
        <taxon>Propionibacteriales</taxon>
        <taxon>Nocardioidaceae</taxon>
        <taxon>Nocardioides</taxon>
    </lineage>
</organism>
<feature type="domain" description="DUF4328" evidence="3">
    <location>
        <begin position="102"/>
        <end position="251"/>
    </location>
</feature>
<keyword evidence="1" id="KW-0472">Membrane</keyword>
<keyword evidence="1" id="KW-0812">Transmembrane</keyword>
<dbReference type="EMBL" id="JAKJHZ010000009">
    <property type="protein sequence ID" value="MCF6378783.1"/>
    <property type="molecule type" value="Genomic_DNA"/>
</dbReference>
<feature type="transmembrane region" description="Helical" evidence="1">
    <location>
        <begin position="184"/>
        <end position="203"/>
    </location>
</feature>
<comment type="caution">
    <text evidence="4">The sequence shown here is derived from an EMBL/GenBank/DDBJ whole genome shotgun (WGS) entry which is preliminary data.</text>
</comment>
<name>A0ABS9HFA5_9ACTN</name>
<feature type="transmembrane region" description="Helical" evidence="1">
    <location>
        <begin position="49"/>
        <end position="72"/>
    </location>
</feature>
<feature type="transmembrane region" description="Helical" evidence="1">
    <location>
        <begin position="102"/>
        <end position="125"/>
    </location>
</feature>
<evidence type="ECO:0000259" key="2">
    <source>
        <dbReference type="Pfam" id="PF10708"/>
    </source>
</evidence>
<dbReference type="RefSeq" id="WP_236402854.1">
    <property type="nucleotide sequence ID" value="NZ_JAKJHZ010000009.1"/>
</dbReference>
<dbReference type="Pfam" id="PF10708">
    <property type="entry name" value="DUF2510"/>
    <property type="match status" value="1"/>
</dbReference>
<evidence type="ECO:0000256" key="1">
    <source>
        <dbReference type="SAM" id="Phobius"/>
    </source>
</evidence>
<dbReference type="InterPro" id="IPR025565">
    <property type="entry name" value="DUF4328"/>
</dbReference>
<feature type="transmembrane region" description="Helical" evidence="1">
    <location>
        <begin position="230"/>
        <end position="246"/>
    </location>
</feature>
<feature type="domain" description="DUF2510" evidence="2">
    <location>
        <begin position="7"/>
        <end position="37"/>
    </location>
</feature>
<dbReference type="InterPro" id="IPR018929">
    <property type="entry name" value="DUF2510"/>
</dbReference>
<evidence type="ECO:0000259" key="3">
    <source>
        <dbReference type="Pfam" id="PF14219"/>
    </source>
</evidence>
<accession>A0ABS9HFA5</accession>
<keyword evidence="5" id="KW-1185">Reference proteome</keyword>
<reference evidence="4 5" key="1">
    <citation type="submission" date="2022-01" db="EMBL/GenBank/DDBJ databases">
        <title>Nocardioides sp. nov., an actinomycete isolated from mining soil.</title>
        <authorList>
            <person name="Liu L."/>
        </authorList>
    </citation>
    <scope>NUCLEOTIDE SEQUENCE [LARGE SCALE GENOMIC DNA]</scope>
    <source>
        <strain evidence="4 5">KLBMP 9356</strain>
    </source>
</reference>
<dbReference type="Proteomes" id="UP001201161">
    <property type="component" value="Unassembled WGS sequence"/>
</dbReference>
<sequence length="260" mass="28883">MSLQGEGWYADPQDGRRLRWWDGERWTEHTHAREAAGSGRSHPRLGTGWRALAVVVQLALLGCVATSAFVLYTDLAILDFVEELALRPDGVDVEDGVRIDRLMALSLVDVGATLLTGVLFISWHYQLHNSSRMDRSAMRHGTGWTIGGWLVPVLSLWRPFQMVTDVRRGLTGDGAARPWRLQGWWWGCFATSLAIGQVASYFYNRTNAIPEDDFPGYVDLIGTAAAWERWSAGLSMVAAMLAIVLVRRMTRQAVAEPAAA</sequence>
<evidence type="ECO:0000313" key="4">
    <source>
        <dbReference type="EMBL" id="MCF6378783.1"/>
    </source>
</evidence>
<gene>
    <name evidence="4" type="ORF">L2K70_14305</name>
</gene>
<evidence type="ECO:0000313" key="5">
    <source>
        <dbReference type="Proteomes" id="UP001201161"/>
    </source>
</evidence>